<comment type="caution">
    <text evidence="1">The sequence shown here is derived from an EMBL/GenBank/DDBJ whole genome shotgun (WGS) entry which is preliminary data.</text>
</comment>
<accession>A0A644VMI3</accession>
<proteinExistence type="predicted"/>
<name>A0A644VMI3_9ZZZZ</name>
<protein>
    <submittedName>
        <fullName evidence="1">Uncharacterized protein</fullName>
    </submittedName>
</protein>
<evidence type="ECO:0000313" key="1">
    <source>
        <dbReference type="EMBL" id="MPL91763.1"/>
    </source>
</evidence>
<dbReference type="EMBL" id="VSSQ01000338">
    <property type="protein sequence ID" value="MPL91763.1"/>
    <property type="molecule type" value="Genomic_DNA"/>
</dbReference>
<dbReference type="Gene3D" id="2.60.120.260">
    <property type="entry name" value="Galactose-binding domain-like"/>
    <property type="match status" value="2"/>
</dbReference>
<organism evidence="1">
    <name type="scientific">bioreactor metagenome</name>
    <dbReference type="NCBI Taxonomy" id="1076179"/>
    <lineage>
        <taxon>unclassified sequences</taxon>
        <taxon>metagenomes</taxon>
        <taxon>ecological metagenomes</taxon>
    </lineage>
</organism>
<reference evidence="1" key="1">
    <citation type="submission" date="2019-08" db="EMBL/GenBank/DDBJ databases">
        <authorList>
            <person name="Kucharzyk K."/>
            <person name="Murdoch R.W."/>
            <person name="Higgins S."/>
            <person name="Loffler F."/>
        </authorList>
    </citation>
    <scope>NUCLEOTIDE SEQUENCE</scope>
</reference>
<sequence>MVIAVNAQFNLVNDGYFINTNITTTNGPDTIYPGMGYWYAYLLNDNQNQIYITPNSDRNNRNAAGLKVTPSNAANWTCGLAQRLSAPDKGIYRVGFWGKFSSVAEGQTNSYVRVFLRIDDTNSVSDVGKAGSLYFSRYNTNKVSTDQFLTNAWKYYTVDYDLSKKATKDNYTESFDATEDDIHDFSLYFSNFAAARGGDFQITGVTMTKVDNSATPSNWYNPGFEESYAIPYLLLSSTGTPVRAQESTTKGVWVLSLMDGISDPTKSQATVIVDSTQAYTDKRSMKLNVKYVKDFSKVCLATTLFNLPKDDYILSFYAKTDINETPFRIDVDNYNIEKASAKAGFPFSDASTIKENHVSSTDWMKYEVEFNNTDMSDTLSIAIRPHITPTGSPGDWANTEVTYWFDDFSIVKKSISGNNDIIGNKTLDVVVIENVVKVSNVNSMVEIIDLNGKVLDRKSPADNEVRFYIQNKGIYIVRSQGINNKVVVN</sequence>
<dbReference type="AlphaFoldDB" id="A0A644VMI3"/>
<gene>
    <name evidence="1" type="ORF">SDC9_37840</name>
</gene>